<proteinExistence type="predicted"/>
<sequence>MYSSCTRYLESNLATTRQKPLSSQYKLTSDNVKKRGLWTEEDMSKAVSGVNSGNFYHEECVGLTAADKDIFICANCDQ</sequence>
<gene>
    <name evidence="1" type="ORF">TSIB3V08_LOCUS12016</name>
</gene>
<evidence type="ECO:0000313" key="1">
    <source>
        <dbReference type="EMBL" id="CAD7268014.1"/>
    </source>
</evidence>
<dbReference type="AlphaFoldDB" id="A0A7R9G6L6"/>
<protein>
    <submittedName>
        <fullName evidence="1">Uncharacterized protein</fullName>
    </submittedName>
</protein>
<dbReference type="EMBL" id="OC011255">
    <property type="protein sequence ID" value="CAD7268014.1"/>
    <property type="molecule type" value="Genomic_DNA"/>
</dbReference>
<organism evidence="1">
    <name type="scientific">Timema shepardi</name>
    <name type="common">Walking stick</name>
    <dbReference type="NCBI Taxonomy" id="629360"/>
    <lineage>
        <taxon>Eukaryota</taxon>
        <taxon>Metazoa</taxon>
        <taxon>Ecdysozoa</taxon>
        <taxon>Arthropoda</taxon>
        <taxon>Hexapoda</taxon>
        <taxon>Insecta</taxon>
        <taxon>Pterygota</taxon>
        <taxon>Neoptera</taxon>
        <taxon>Polyneoptera</taxon>
        <taxon>Phasmatodea</taxon>
        <taxon>Timematodea</taxon>
        <taxon>Timematoidea</taxon>
        <taxon>Timematidae</taxon>
        <taxon>Timema</taxon>
    </lineage>
</organism>
<reference evidence="1" key="1">
    <citation type="submission" date="2020-11" db="EMBL/GenBank/DDBJ databases">
        <authorList>
            <person name="Tran Van P."/>
        </authorList>
    </citation>
    <scope>NUCLEOTIDE SEQUENCE</scope>
</reference>
<name>A0A7R9G6L6_TIMSH</name>
<accession>A0A7R9G6L6</accession>